<keyword evidence="1" id="KW-1133">Transmembrane helix</keyword>
<proteinExistence type="predicted"/>
<protein>
    <submittedName>
        <fullName evidence="2">Uncharacterized protein</fullName>
    </submittedName>
</protein>
<feature type="transmembrane region" description="Helical" evidence="1">
    <location>
        <begin position="20"/>
        <end position="36"/>
    </location>
</feature>
<sequence>MFSACSSRNIVETQKKVNRIINKMSVFLIIIFLYFTV</sequence>
<name>A0A8S5LVU1_9CAUD</name>
<keyword evidence="1" id="KW-0812">Transmembrane</keyword>
<evidence type="ECO:0000256" key="1">
    <source>
        <dbReference type="SAM" id="Phobius"/>
    </source>
</evidence>
<dbReference type="EMBL" id="BK014753">
    <property type="protein sequence ID" value="DAD74181.1"/>
    <property type="molecule type" value="Genomic_DNA"/>
</dbReference>
<keyword evidence="1" id="KW-0472">Membrane</keyword>
<organism evidence="2">
    <name type="scientific">Myoviridae sp. ctplG2</name>
    <dbReference type="NCBI Taxonomy" id="2826700"/>
    <lineage>
        <taxon>Viruses</taxon>
        <taxon>Duplodnaviria</taxon>
        <taxon>Heunggongvirae</taxon>
        <taxon>Uroviricota</taxon>
        <taxon>Caudoviricetes</taxon>
    </lineage>
</organism>
<evidence type="ECO:0000313" key="2">
    <source>
        <dbReference type="EMBL" id="DAD74181.1"/>
    </source>
</evidence>
<reference evidence="2" key="1">
    <citation type="journal article" date="2021" name="Proc. Natl. Acad. Sci. U.S.A.">
        <title>A Catalog of Tens of Thousands of Viruses from Human Metagenomes Reveals Hidden Associations with Chronic Diseases.</title>
        <authorList>
            <person name="Tisza M.J."/>
            <person name="Buck C.B."/>
        </authorList>
    </citation>
    <scope>NUCLEOTIDE SEQUENCE</scope>
    <source>
        <strain evidence="2">CtplG2</strain>
    </source>
</reference>
<accession>A0A8S5LVU1</accession>